<dbReference type="Proteomes" id="UP001597173">
    <property type="component" value="Unassembled WGS sequence"/>
</dbReference>
<protein>
    <submittedName>
        <fullName evidence="1">Uncharacterized protein</fullName>
    </submittedName>
</protein>
<evidence type="ECO:0000313" key="2">
    <source>
        <dbReference type="Proteomes" id="UP001597173"/>
    </source>
</evidence>
<sequence length="81" mass="8826">MTHATAGVSSDAEHGQHSAEFVIRVAEKMRLESGSDLPRDYFLQLARRQLAGTGSPSPSKDARYKSSACFDAWAKPDSKVD</sequence>
<gene>
    <name evidence="1" type="ORF">ACFQ33_16735</name>
</gene>
<proteinExistence type="predicted"/>
<name>A0ABW3Z018_MYCRA</name>
<keyword evidence="2" id="KW-1185">Reference proteome</keyword>
<reference evidence="2" key="1">
    <citation type="journal article" date="2019" name="Int. J. Syst. Evol. Microbiol.">
        <title>The Global Catalogue of Microorganisms (GCM) 10K type strain sequencing project: providing services to taxonomists for standard genome sequencing and annotation.</title>
        <authorList>
            <consortium name="The Broad Institute Genomics Platform"/>
            <consortium name="The Broad Institute Genome Sequencing Center for Infectious Disease"/>
            <person name="Wu L."/>
            <person name="Ma J."/>
        </authorList>
    </citation>
    <scope>NUCLEOTIDE SEQUENCE [LARGE SCALE GENOMIC DNA]</scope>
    <source>
        <strain evidence="2">CCUG 55609</strain>
    </source>
</reference>
<accession>A0ABW3Z018</accession>
<comment type="caution">
    <text evidence="1">The sequence shown here is derived from an EMBL/GenBank/DDBJ whole genome shotgun (WGS) entry which is preliminary data.</text>
</comment>
<dbReference type="RefSeq" id="WP_374840639.1">
    <property type="nucleotide sequence ID" value="NZ_JBHEEW010000016.1"/>
</dbReference>
<evidence type="ECO:0000313" key="1">
    <source>
        <dbReference type="EMBL" id="MFD1329537.1"/>
    </source>
</evidence>
<organism evidence="1 2">
    <name type="scientific">Mycoplana ramosa</name>
    <name type="common">Mycoplana bullata</name>
    <dbReference type="NCBI Taxonomy" id="40837"/>
    <lineage>
        <taxon>Bacteria</taxon>
        <taxon>Pseudomonadati</taxon>
        <taxon>Pseudomonadota</taxon>
        <taxon>Alphaproteobacteria</taxon>
        <taxon>Hyphomicrobiales</taxon>
        <taxon>Rhizobiaceae</taxon>
        <taxon>Mycoplana</taxon>
    </lineage>
</organism>
<dbReference type="EMBL" id="JBHTNF010000012">
    <property type="protein sequence ID" value="MFD1329537.1"/>
    <property type="molecule type" value="Genomic_DNA"/>
</dbReference>